<organism evidence="1 2">
    <name type="scientific">Deinococcus budaensis</name>
    <dbReference type="NCBI Taxonomy" id="1665626"/>
    <lineage>
        <taxon>Bacteria</taxon>
        <taxon>Thermotogati</taxon>
        <taxon>Deinococcota</taxon>
        <taxon>Deinococci</taxon>
        <taxon>Deinococcales</taxon>
        <taxon>Deinococcaceae</taxon>
        <taxon>Deinococcus</taxon>
    </lineage>
</organism>
<reference evidence="1 2" key="1">
    <citation type="submission" date="2020-08" db="EMBL/GenBank/DDBJ databases">
        <title>Genomic Encyclopedia of Type Strains, Phase IV (KMG-IV): sequencing the most valuable type-strain genomes for metagenomic binning, comparative biology and taxonomic classification.</title>
        <authorList>
            <person name="Goeker M."/>
        </authorList>
    </citation>
    <scope>NUCLEOTIDE SEQUENCE [LARGE SCALE GENOMIC DNA]</scope>
    <source>
        <strain evidence="1 2">DSM 101791</strain>
    </source>
</reference>
<dbReference type="AlphaFoldDB" id="A0A7W8GC61"/>
<dbReference type="Proteomes" id="UP000525389">
    <property type="component" value="Unassembled WGS sequence"/>
</dbReference>
<dbReference type="RefSeq" id="WP_184024430.1">
    <property type="nucleotide sequence ID" value="NZ_JACHFN010000001.1"/>
</dbReference>
<evidence type="ECO:0000313" key="1">
    <source>
        <dbReference type="EMBL" id="MBB5232877.1"/>
    </source>
</evidence>
<gene>
    <name evidence="1" type="ORF">HNQ09_000294</name>
</gene>
<evidence type="ECO:0000313" key="2">
    <source>
        <dbReference type="Proteomes" id="UP000525389"/>
    </source>
</evidence>
<comment type="caution">
    <text evidence="1">The sequence shown here is derived from an EMBL/GenBank/DDBJ whole genome shotgun (WGS) entry which is preliminary data.</text>
</comment>
<proteinExistence type="predicted"/>
<protein>
    <submittedName>
        <fullName evidence="1">Uncharacterized protein</fullName>
    </submittedName>
</protein>
<sequence length="112" mass="11768">MDLSPDQFEKMAKATCAAYSARLGPSLSLTMGEGGQPDEVLFVLRHQTTPSAEVSGAAARVTRPAVEQGGADAFQRVLDHLLDLNERGELPAGEALPVVCEITAGGEFRTLG</sequence>
<accession>A0A7W8GC61</accession>
<name>A0A7W8GC61_9DEIO</name>
<dbReference type="EMBL" id="JACHFN010000001">
    <property type="protein sequence ID" value="MBB5232877.1"/>
    <property type="molecule type" value="Genomic_DNA"/>
</dbReference>
<keyword evidence="2" id="KW-1185">Reference proteome</keyword>